<dbReference type="STRING" id="523791.Kkor_2189"/>
<keyword evidence="3" id="KW-0858">Xylan degradation</keyword>
<keyword evidence="7" id="KW-0624">Polysaccharide degradation</keyword>
<evidence type="ECO:0000256" key="2">
    <source>
        <dbReference type="ARBA" id="ARBA00022525"/>
    </source>
</evidence>
<comment type="subcellular location">
    <subcellularLocation>
        <location evidence="1">Secreted</location>
    </subcellularLocation>
</comment>
<name>C7R7R6_KANKD</name>
<accession>C7R7R6</accession>
<evidence type="ECO:0000256" key="3">
    <source>
        <dbReference type="ARBA" id="ARBA00022651"/>
    </source>
</evidence>
<dbReference type="eggNOG" id="COG3509">
    <property type="taxonomic scope" value="Bacteria"/>
</dbReference>
<keyword evidence="6" id="KW-0119">Carbohydrate metabolism</keyword>
<dbReference type="HOGENOM" id="CLU_027551_4_0_6"/>
<evidence type="ECO:0000256" key="4">
    <source>
        <dbReference type="ARBA" id="ARBA00022729"/>
    </source>
</evidence>
<dbReference type="PANTHER" id="PTHR38050">
    <property type="match status" value="1"/>
</dbReference>
<dbReference type="GO" id="GO:0030600">
    <property type="term" value="F:feruloyl esterase activity"/>
    <property type="evidence" value="ECO:0007669"/>
    <property type="project" value="InterPro"/>
</dbReference>
<dbReference type="RefSeq" id="WP_015781204.1">
    <property type="nucleotide sequence ID" value="NC_013166.1"/>
</dbReference>
<keyword evidence="9" id="KW-1185">Reference proteome</keyword>
<keyword evidence="2" id="KW-0964">Secreted</keyword>
<reference evidence="8 9" key="1">
    <citation type="journal article" date="2009" name="Stand. Genomic Sci.">
        <title>Complete genome sequence of Kangiella koreensis type strain (SW-125).</title>
        <authorList>
            <person name="Han C."/>
            <person name="Sikorski J."/>
            <person name="Lapidus A."/>
            <person name="Nolan M."/>
            <person name="Glavina Del Rio T."/>
            <person name="Tice H."/>
            <person name="Cheng J.F."/>
            <person name="Lucas S."/>
            <person name="Chen F."/>
            <person name="Copeland A."/>
            <person name="Ivanova N."/>
            <person name="Mavromatis K."/>
            <person name="Ovchinnikova G."/>
            <person name="Pati A."/>
            <person name="Bruce D."/>
            <person name="Goodwin L."/>
            <person name="Pitluck S."/>
            <person name="Chen A."/>
            <person name="Palaniappan K."/>
            <person name="Land M."/>
            <person name="Hauser L."/>
            <person name="Chang Y.J."/>
            <person name="Jeffries C.D."/>
            <person name="Chain P."/>
            <person name="Saunders E."/>
            <person name="Brettin T."/>
            <person name="Goker M."/>
            <person name="Tindall B.J."/>
            <person name="Bristow J."/>
            <person name="Eisen J.A."/>
            <person name="Markowitz V."/>
            <person name="Hugenholtz P."/>
            <person name="Kyrpides N.C."/>
            <person name="Klenk H.P."/>
            <person name="Detter J.C."/>
        </authorList>
    </citation>
    <scope>NUCLEOTIDE SEQUENCE [LARGE SCALE GENOMIC DNA]</scope>
    <source>
        <strain evidence="9">DSM 16069 / KCTC 12182 / SW-125</strain>
    </source>
</reference>
<dbReference type="SUPFAM" id="SSF53474">
    <property type="entry name" value="alpha/beta-Hydrolases"/>
    <property type="match status" value="1"/>
</dbReference>
<keyword evidence="4" id="KW-0732">Signal</keyword>
<evidence type="ECO:0008006" key="10">
    <source>
        <dbReference type="Google" id="ProtNLM"/>
    </source>
</evidence>
<evidence type="ECO:0000313" key="8">
    <source>
        <dbReference type="EMBL" id="ACV27599.1"/>
    </source>
</evidence>
<evidence type="ECO:0000313" key="9">
    <source>
        <dbReference type="Proteomes" id="UP000001231"/>
    </source>
</evidence>
<dbReference type="PANTHER" id="PTHR38050:SF2">
    <property type="entry name" value="FERULOYL ESTERASE C-RELATED"/>
    <property type="match status" value="1"/>
</dbReference>
<dbReference type="AlphaFoldDB" id="C7R7R6"/>
<dbReference type="GO" id="GO:0005576">
    <property type="term" value="C:extracellular region"/>
    <property type="evidence" value="ECO:0007669"/>
    <property type="project" value="UniProtKB-SubCell"/>
</dbReference>
<dbReference type="OrthoDB" id="5291933at2"/>
<dbReference type="InParanoid" id="C7R7R6"/>
<protein>
    <recommendedName>
        <fullName evidence="10">Phospholipase/Carboxylesterase</fullName>
    </recommendedName>
</protein>
<proteinExistence type="predicted"/>
<evidence type="ECO:0000256" key="1">
    <source>
        <dbReference type="ARBA" id="ARBA00004613"/>
    </source>
</evidence>
<dbReference type="GO" id="GO:0045493">
    <property type="term" value="P:xylan catabolic process"/>
    <property type="evidence" value="ECO:0007669"/>
    <property type="project" value="UniProtKB-KW"/>
</dbReference>
<evidence type="ECO:0000256" key="6">
    <source>
        <dbReference type="ARBA" id="ARBA00023277"/>
    </source>
</evidence>
<dbReference type="InterPro" id="IPR029058">
    <property type="entry name" value="AB_hydrolase_fold"/>
</dbReference>
<dbReference type="Proteomes" id="UP000001231">
    <property type="component" value="Chromosome"/>
</dbReference>
<sequence>MKGLSLTLIFGISSSVINVNNYAKELSLEVSFSSEDAINKVIDLEVSGVRRQYQLYTPEGLSSPKALVFDFHGSGSNPQQQLAISNSQQIANHLQAVLVAPKAVRPFARGGFTWNTPYHKNFADDVIMSQTIIEQIRLRFKLSELPVVVTGFSGGARMASLLACKLPDKITAVALVAGMRQPELDGESCPDTGATHILSIHSIKDTINPYRFYDGAATSSYWNYGVEESLKAWAGRYQCETTPNHIELNDTVDVFSYQQCLNNKRIISYRLAEGGHTWPGSSFEFPDYLGSVNKSIDASKIISKFFVESLSDK</sequence>
<organism evidence="8 9">
    <name type="scientific">Kangiella koreensis (strain DSM 16069 / JCM 12317 / KCTC 12182 / SW-125)</name>
    <dbReference type="NCBI Taxonomy" id="523791"/>
    <lineage>
        <taxon>Bacteria</taxon>
        <taxon>Pseudomonadati</taxon>
        <taxon>Pseudomonadota</taxon>
        <taxon>Gammaproteobacteria</taxon>
        <taxon>Kangiellales</taxon>
        <taxon>Kangiellaceae</taxon>
        <taxon>Kangiella</taxon>
    </lineage>
</organism>
<gene>
    <name evidence="8" type="ordered locus">Kkor_2189</name>
</gene>
<dbReference type="Gene3D" id="3.40.50.1820">
    <property type="entry name" value="alpha/beta hydrolase"/>
    <property type="match status" value="1"/>
</dbReference>
<evidence type="ECO:0000256" key="7">
    <source>
        <dbReference type="ARBA" id="ARBA00023326"/>
    </source>
</evidence>
<dbReference type="InterPro" id="IPR043595">
    <property type="entry name" value="FaeB/C/D"/>
</dbReference>
<keyword evidence="5" id="KW-0378">Hydrolase</keyword>
<evidence type="ECO:0000256" key="5">
    <source>
        <dbReference type="ARBA" id="ARBA00022801"/>
    </source>
</evidence>
<dbReference type="KEGG" id="kko:Kkor_2189"/>
<dbReference type="EMBL" id="CP001707">
    <property type="protein sequence ID" value="ACV27599.1"/>
    <property type="molecule type" value="Genomic_DNA"/>
</dbReference>